<gene>
    <name evidence="1" type="ORF">ACFQJ6_19210</name>
</gene>
<organism evidence="1 2">
    <name type="scientific">Halorussus caseinilyticus</name>
    <dbReference type="NCBI Taxonomy" id="3034025"/>
    <lineage>
        <taxon>Archaea</taxon>
        <taxon>Methanobacteriati</taxon>
        <taxon>Methanobacteriota</taxon>
        <taxon>Stenosarchaea group</taxon>
        <taxon>Halobacteria</taxon>
        <taxon>Halobacteriales</taxon>
        <taxon>Haladaptataceae</taxon>
        <taxon>Halorussus</taxon>
    </lineage>
</organism>
<evidence type="ECO:0000313" key="2">
    <source>
        <dbReference type="Proteomes" id="UP001596407"/>
    </source>
</evidence>
<reference evidence="1 2" key="1">
    <citation type="journal article" date="2019" name="Int. J. Syst. Evol. Microbiol.">
        <title>The Global Catalogue of Microorganisms (GCM) 10K type strain sequencing project: providing services to taxonomists for standard genome sequencing and annotation.</title>
        <authorList>
            <consortium name="The Broad Institute Genomics Platform"/>
            <consortium name="The Broad Institute Genome Sequencing Center for Infectious Disease"/>
            <person name="Wu L."/>
            <person name="Ma J."/>
        </authorList>
    </citation>
    <scope>NUCLEOTIDE SEQUENCE [LARGE SCALE GENOMIC DNA]</scope>
    <source>
        <strain evidence="1 2">DT72</strain>
    </source>
</reference>
<name>A0ABD5WNX6_9EURY</name>
<dbReference type="RefSeq" id="WP_276280130.1">
    <property type="nucleotide sequence ID" value="NZ_CP119809.1"/>
</dbReference>
<sequence length="64" mass="7490">MTQTTELPDTKPEVYDALRAGDITEEEARRFFGSEWDDVRQLSNVEDVLRSQPEPEVESDELYR</sequence>
<accession>A0ABD5WNX6</accession>
<proteinExistence type="predicted"/>
<dbReference type="AlphaFoldDB" id="A0ABD5WNX6"/>
<protein>
    <submittedName>
        <fullName evidence="1">Uncharacterized protein</fullName>
    </submittedName>
</protein>
<evidence type="ECO:0000313" key="1">
    <source>
        <dbReference type="EMBL" id="MFC7081903.1"/>
    </source>
</evidence>
<comment type="caution">
    <text evidence="1">The sequence shown here is derived from an EMBL/GenBank/DDBJ whole genome shotgun (WGS) entry which is preliminary data.</text>
</comment>
<keyword evidence="2" id="KW-1185">Reference proteome</keyword>
<dbReference type="EMBL" id="JBHSZH010000005">
    <property type="protein sequence ID" value="MFC7081903.1"/>
    <property type="molecule type" value="Genomic_DNA"/>
</dbReference>
<dbReference type="GeneID" id="79304745"/>
<dbReference type="Proteomes" id="UP001596407">
    <property type="component" value="Unassembled WGS sequence"/>
</dbReference>